<feature type="transmembrane region" description="Helical" evidence="3">
    <location>
        <begin position="83"/>
        <end position="104"/>
    </location>
</feature>
<gene>
    <name evidence="5" type="ORF">LF01B1_14920</name>
</gene>
<evidence type="ECO:0000256" key="2">
    <source>
        <dbReference type="ARBA" id="ARBA00007362"/>
    </source>
</evidence>
<dbReference type="InterPro" id="IPR000620">
    <property type="entry name" value="EamA_dom"/>
</dbReference>
<dbReference type="Proteomes" id="UP000653631">
    <property type="component" value="Unassembled WGS sequence"/>
</dbReference>
<keyword evidence="3" id="KW-0472">Membrane</keyword>
<dbReference type="SUPFAM" id="SSF103481">
    <property type="entry name" value="Multidrug resistance efflux transporter EmrE"/>
    <property type="match status" value="1"/>
</dbReference>
<dbReference type="AlphaFoldDB" id="A0ABD0AM13"/>
<accession>A0ABD0AM13</accession>
<comment type="similarity">
    <text evidence="2">Belongs to the EamA transporter family.</text>
</comment>
<keyword evidence="3" id="KW-0812">Transmembrane</keyword>
<dbReference type="Pfam" id="PF00892">
    <property type="entry name" value="EamA"/>
    <property type="match status" value="1"/>
</dbReference>
<feature type="transmembrane region" description="Helical" evidence="3">
    <location>
        <begin position="26"/>
        <end position="46"/>
    </location>
</feature>
<organism evidence="5 6">
    <name type="scientific">Limosilactobacillus fermentum</name>
    <name type="common">Lactobacillus fermentum</name>
    <dbReference type="NCBI Taxonomy" id="1613"/>
    <lineage>
        <taxon>Bacteria</taxon>
        <taxon>Bacillati</taxon>
        <taxon>Bacillota</taxon>
        <taxon>Bacilli</taxon>
        <taxon>Lactobacillales</taxon>
        <taxon>Lactobacillaceae</taxon>
        <taxon>Limosilactobacillus</taxon>
    </lineage>
</organism>
<evidence type="ECO:0000256" key="1">
    <source>
        <dbReference type="ARBA" id="ARBA00004127"/>
    </source>
</evidence>
<proteinExistence type="inferred from homology"/>
<evidence type="ECO:0000313" key="5">
    <source>
        <dbReference type="EMBL" id="GIC72477.1"/>
    </source>
</evidence>
<comment type="caution">
    <text evidence="5">The sequence shown here is derived from an EMBL/GenBank/DDBJ whole genome shotgun (WGS) entry which is preliminary data.</text>
</comment>
<protein>
    <recommendedName>
        <fullName evidence="4">EamA domain-containing protein</fullName>
    </recommendedName>
</protein>
<feature type="domain" description="EamA" evidence="4">
    <location>
        <begin position="3"/>
        <end position="127"/>
    </location>
</feature>
<comment type="subcellular location">
    <subcellularLocation>
        <location evidence="1">Endomembrane system</location>
        <topology evidence="1">Multi-pass membrane protein</topology>
    </subcellularLocation>
</comment>
<feature type="transmembrane region" description="Helical" evidence="3">
    <location>
        <begin position="111"/>
        <end position="129"/>
    </location>
</feature>
<evidence type="ECO:0000313" key="6">
    <source>
        <dbReference type="Proteomes" id="UP000653631"/>
    </source>
</evidence>
<feature type="transmembrane region" description="Helical" evidence="3">
    <location>
        <begin position="135"/>
        <end position="155"/>
    </location>
</feature>
<evidence type="ECO:0000256" key="3">
    <source>
        <dbReference type="SAM" id="Phobius"/>
    </source>
</evidence>
<dbReference type="InterPro" id="IPR037185">
    <property type="entry name" value="EmrE-like"/>
</dbReference>
<sequence>MNLISLLFSSISPILNKFSLVSLNAVVGGVLTSTFAATFNLILIMVTYKKVSIVKDKMVIILGATNAIGVLLQYIALSMLSPVTVTLIARIYLVYIFLLGGIFLKERIRGWDYVAIAACIAGSILVSSGRAQFDSWLGILCAFIYPFMYAANNVIAKYLVQDDYPADVLFSTTWSRPYSCWWRAF</sequence>
<keyword evidence="3" id="KW-1133">Transmembrane helix</keyword>
<reference evidence="5 6" key="1">
    <citation type="submission" date="2021-01" db="EMBL/GenBank/DDBJ databases">
        <title>Development of a method for detection of lactic acid bacteria that cause putrefactive shochu mash.</title>
        <authorList>
            <person name="Takashita H."/>
            <person name="Fujihara E."/>
            <person name="Takayama K."/>
            <person name="Yamamoto H."/>
            <person name="Mizutani M."/>
            <person name="Kajiwara Y."/>
        </authorList>
    </citation>
    <scope>NUCLEOTIDE SEQUENCE [LARGE SCALE GENOMIC DNA]</scope>
    <source>
        <strain evidence="5 6">01-B1</strain>
    </source>
</reference>
<evidence type="ECO:0000259" key="4">
    <source>
        <dbReference type="Pfam" id="PF00892"/>
    </source>
</evidence>
<feature type="transmembrane region" description="Helical" evidence="3">
    <location>
        <begin position="58"/>
        <end position="77"/>
    </location>
</feature>
<name>A0ABD0AM13_LIMFE</name>
<dbReference type="EMBL" id="BOLH01000016">
    <property type="protein sequence ID" value="GIC72477.1"/>
    <property type="molecule type" value="Genomic_DNA"/>
</dbReference>